<sequence length="100" mass="11366">MNDYVLKIEQLIKLSSAFLRSVEDVIRTYSKNAIAFPSEEEKTHLQVFIYIKKLTLVKAFTSTNVVSKESSIHCIKNKKIRVSICNLSTAQLASELVFGR</sequence>
<dbReference type="GeneID" id="80876320"/>
<keyword evidence="2" id="KW-1185">Reference proteome</keyword>
<protein>
    <submittedName>
        <fullName evidence="1">Uncharacterized protein</fullName>
    </submittedName>
</protein>
<name>A0AAE9WEV0_9SCHI</name>
<gene>
    <name evidence="1" type="ORF">SOMG_02840</name>
</gene>
<reference evidence="1 2" key="1">
    <citation type="journal article" date="2023" name="G3 (Bethesda)">
        <title>A high-quality reference genome for the fission yeast Schizosaccharomyces osmophilus.</title>
        <authorList>
            <person name="Jia G.S."/>
            <person name="Zhang W.C."/>
            <person name="Liang Y."/>
            <person name="Liu X.H."/>
            <person name="Rhind N."/>
            <person name="Pidoux A."/>
            <person name="Brysch-Herzberg M."/>
            <person name="Du L.L."/>
        </authorList>
    </citation>
    <scope>NUCLEOTIDE SEQUENCE [LARGE SCALE GENOMIC DNA]</scope>
    <source>
        <strain evidence="1 2">CBS 15793</strain>
    </source>
</reference>
<dbReference type="KEGG" id="som:SOMG_02840"/>
<dbReference type="RefSeq" id="XP_056038160.1">
    <property type="nucleotide sequence ID" value="XM_056181631.1"/>
</dbReference>
<evidence type="ECO:0000313" key="2">
    <source>
        <dbReference type="Proteomes" id="UP001212411"/>
    </source>
</evidence>
<dbReference type="AlphaFoldDB" id="A0AAE9WEV0"/>
<evidence type="ECO:0000313" key="1">
    <source>
        <dbReference type="EMBL" id="WBW73917.1"/>
    </source>
</evidence>
<dbReference type="EMBL" id="CP115612">
    <property type="protein sequence ID" value="WBW73917.1"/>
    <property type="molecule type" value="Genomic_DNA"/>
</dbReference>
<organism evidence="1 2">
    <name type="scientific">Schizosaccharomyces osmophilus</name>
    <dbReference type="NCBI Taxonomy" id="2545709"/>
    <lineage>
        <taxon>Eukaryota</taxon>
        <taxon>Fungi</taxon>
        <taxon>Dikarya</taxon>
        <taxon>Ascomycota</taxon>
        <taxon>Taphrinomycotina</taxon>
        <taxon>Schizosaccharomycetes</taxon>
        <taxon>Schizosaccharomycetales</taxon>
        <taxon>Schizosaccharomycetaceae</taxon>
        <taxon>Schizosaccharomyces</taxon>
    </lineage>
</organism>
<accession>A0AAE9WEV0</accession>
<proteinExistence type="predicted"/>
<dbReference type="Proteomes" id="UP001212411">
    <property type="component" value="Chromosome 2"/>
</dbReference>